<dbReference type="EMBL" id="PHAH01000001">
    <property type="protein sequence ID" value="PKM89426.1"/>
    <property type="molecule type" value="Genomic_DNA"/>
</dbReference>
<dbReference type="Proteomes" id="UP000233325">
    <property type="component" value="Unassembled WGS sequence"/>
</dbReference>
<dbReference type="InterPro" id="IPR016024">
    <property type="entry name" value="ARM-type_fold"/>
</dbReference>
<name>A0A2N2E3Z7_9BACT</name>
<dbReference type="AlphaFoldDB" id="A0A2N2E3Z7"/>
<sequence length="226" mass="26571">MMKEADADKGKFLGHFFKTGKGQYGEGDKFLGITVPVTRALAKQYSEASLEDVAVLIKNSYHEIRLLGLLILVSKYEKAKADNERKALVTFYHANRKGINNWDLVDLSVYKIWGDYLRRHPEKRSELYKYSRSKNLWDRRLAVVSTIALIKNGEFEEIIELAKMLLNDKEDLMHKAVGWMLREMGKKDEKVLRHFLDEYATRLPRTALRYAIERLPEKERLRYLRM</sequence>
<dbReference type="PANTHER" id="PTHR34070">
    <property type="entry name" value="ARMADILLO-TYPE FOLD"/>
    <property type="match status" value="1"/>
</dbReference>
<dbReference type="CDD" id="cd06561">
    <property type="entry name" value="AlkD_like"/>
    <property type="match status" value="1"/>
</dbReference>
<evidence type="ECO:0000313" key="2">
    <source>
        <dbReference type="Proteomes" id="UP000233325"/>
    </source>
</evidence>
<gene>
    <name evidence="1" type="ORF">CVU83_00080</name>
</gene>
<protein>
    <submittedName>
        <fullName evidence="1">DNA alkylation repair protein</fullName>
    </submittedName>
</protein>
<dbReference type="Pfam" id="PF08713">
    <property type="entry name" value="DNA_alkylation"/>
    <property type="match status" value="1"/>
</dbReference>
<dbReference type="PANTHER" id="PTHR34070:SF1">
    <property type="entry name" value="DNA ALKYLATION REPAIR PROTEIN"/>
    <property type="match status" value="1"/>
</dbReference>
<reference evidence="1 2" key="1">
    <citation type="journal article" date="2017" name="ISME J.">
        <title>Potential for microbial H2 and metal transformations associated with novel bacteria and archaea in deep terrestrial subsurface sediments.</title>
        <authorList>
            <person name="Hernsdorf A.W."/>
            <person name="Amano Y."/>
            <person name="Miyakawa K."/>
            <person name="Ise K."/>
            <person name="Suzuki Y."/>
            <person name="Anantharaman K."/>
            <person name="Probst A."/>
            <person name="Burstein D."/>
            <person name="Thomas B.C."/>
            <person name="Banfield J.F."/>
        </authorList>
    </citation>
    <scope>NUCLEOTIDE SEQUENCE [LARGE SCALE GENOMIC DNA]</scope>
    <source>
        <strain evidence="1">HGW-Falkowbacteria-2</strain>
    </source>
</reference>
<organism evidence="1 2">
    <name type="scientific">Candidatus Falkowbacteria bacterium HGW-Falkowbacteria-2</name>
    <dbReference type="NCBI Taxonomy" id="2013769"/>
    <lineage>
        <taxon>Bacteria</taxon>
        <taxon>Candidatus Falkowiibacteriota</taxon>
    </lineage>
</organism>
<proteinExistence type="predicted"/>
<evidence type="ECO:0000313" key="1">
    <source>
        <dbReference type="EMBL" id="PKM89426.1"/>
    </source>
</evidence>
<dbReference type="InterPro" id="IPR014825">
    <property type="entry name" value="DNA_alkylation"/>
</dbReference>
<comment type="caution">
    <text evidence="1">The sequence shown here is derived from an EMBL/GenBank/DDBJ whole genome shotgun (WGS) entry which is preliminary data.</text>
</comment>
<accession>A0A2N2E3Z7</accession>
<dbReference type="SUPFAM" id="SSF48371">
    <property type="entry name" value="ARM repeat"/>
    <property type="match status" value="1"/>
</dbReference>
<dbReference type="Gene3D" id="1.25.10.90">
    <property type="match status" value="1"/>
</dbReference>